<evidence type="ECO:0000256" key="2">
    <source>
        <dbReference type="ARBA" id="ARBA00022670"/>
    </source>
</evidence>
<evidence type="ECO:0000256" key="1">
    <source>
        <dbReference type="ARBA" id="ARBA00011073"/>
    </source>
</evidence>
<evidence type="ECO:0000259" key="6">
    <source>
        <dbReference type="Pfam" id="PF00082"/>
    </source>
</evidence>
<dbReference type="EMBL" id="CP067420">
    <property type="protein sequence ID" value="QQP89000.1"/>
    <property type="molecule type" value="Genomic_DNA"/>
</dbReference>
<dbReference type="SUPFAM" id="SSF52743">
    <property type="entry name" value="Subtilisin-like"/>
    <property type="match status" value="1"/>
</dbReference>
<dbReference type="RefSeq" id="WP_201074677.1">
    <property type="nucleotide sequence ID" value="NZ_CP067420.1"/>
</dbReference>
<dbReference type="InterPro" id="IPR000209">
    <property type="entry name" value="Peptidase_S8/S53_dom"/>
</dbReference>
<keyword evidence="4" id="KW-0720">Serine protease</keyword>
<dbReference type="Proteomes" id="UP000595197">
    <property type="component" value="Chromosome"/>
</dbReference>
<reference evidence="7" key="1">
    <citation type="submission" date="2021-02" db="EMBL/GenBank/DDBJ databases">
        <title>Skermanella TT6 skin isolate.</title>
        <authorList>
            <person name="Lee K."/>
            <person name="Ganzorig M."/>
        </authorList>
    </citation>
    <scope>NUCLEOTIDE SEQUENCE</scope>
    <source>
        <strain evidence="7">TT6</strain>
    </source>
</reference>
<dbReference type="Gene3D" id="3.40.50.200">
    <property type="entry name" value="Peptidase S8/S53 domain"/>
    <property type="match status" value="1"/>
</dbReference>
<organism evidence="7 8">
    <name type="scientific">Skermanella cutis</name>
    <dbReference type="NCBI Taxonomy" id="2775420"/>
    <lineage>
        <taxon>Bacteria</taxon>
        <taxon>Pseudomonadati</taxon>
        <taxon>Pseudomonadota</taxon>
        <taxon>Alphaproteobacteria</taxon>
        <taxon>Rhodospirillales</taxon>
        <taxon>Azospirillaceae</taxon>
        <taxon>Skermanella</taxon>
    </lineage>
</organism>
<accession>A0ABX7B5C2</accession>
<keyword evidence="3" id="KW-0378">Hydrolase</keyword>
<feature type="domain" description="Peptidase S8/S53" evidence="6">
    <location>
        <begin position="222"/>
        <end position="465"/>
    </location>
</feature>
<dbReference type="Pfam" id="PF00082">
    <property type="entry name" value="Peptidase_S8"/>
    <property type="match status" value="1"/>
</dbReference>
<sequence length="500" mass="52401">MSEAISDYDPQSGDGCELIITLNQEPPETPWSQHMPADALMSGLTHQDIAAKFGIRFRRLFGRADGSRGDAPADRWFDAERSAVSRLEAFFAAEPLGGRMGRRQLEEIAERLAACPEIAAAYVKPPAAPATLLGTPDIGRVDPGLKGKVPSGPMPSGVSDFRRLQSYLEPAPGGVDAFHAWSLPGGRGEKVRIIDVEGGWQFTHEALRAGSVGLQRGSLTDPSWRNHGTAVLALLGGSHGVMGVAPGCQFGGVSIFRENGGVGSAEAIYGAAAKLEPGDIILIEIHRPGPGQQFSVMSNQSGYIATEWWDDDFTAIRKVVDDGIIVVAVAGNGGENLDDPLYDSAMPGFPHQWRNPFRRGARDSGAILVGAGAPPCGSHGPNCSRLGFSNYGSAVDAQGWGREVVTAGYGDLQGGADEDRWYTGRFSGTSSAAAMVAGVLACIQGIRRAAGLTPLNPGQARDLLRASGTPQAGAPGKPAAERIGSRPDLKALTALALSFA</sequence>
<evidence type="ECO:0000313" key="8">
    <source>
        <dbReference type="Proteomes" id="UP000595197"/>
    </source>
</evidence>
<dbReference type="InterPro" id="IPR050131">
    <property type="entry name" value="Peptidase_S8_subtilisin-like"/>
</dbReference>
<protein>
    <submittedName>
        <fullName evidence="7">S8 family serine peptidase</fullName>
    </submittedName>
</protein>
<evidence type="ECO:0000256" key="5">
    <source>
        <dbReference type="PROSITE-ProRule" id="PRU01240"/>
    </source>
</evidence>
<proteinExistence type="inferred from homology"/>
<dbReference type="CDD" id="cd04843">
    <property type="entry name" value="Peptidases_S8_11"/>
    <property type="match status" value="1"/>
</dbReference>
<comment type="caution">
    <text evidence="5">Lacks conserved residue(s) required for the propagation of feature annotation.</text>
</comment>
<name>A0ABX7B5C2_9PROT</name>
<evidence type="ECO:0000256" key="3">
    <source>
        <dbReference type="ARBA" id="ARBA00022801"/>
    </source>
</evidence>
<dbReference type="PANTHER" id="PTHR43806:SF11">
    <property type="entry name" value="CEREVISIN-RELATED"/>
    <property type="match status" value="1"/>
</dbReference>
<dbReference type="InterPro" id="IPR036852">
    <property type="entry name" value="Peptidase_S8/S53_dom_sf"/>
</dbReference>
<keyword evidence="8" id="KW-1185">Reference proteome</keyword>
<evidence type="ECO:0000313" key="7">
    <source>
        <dbReference type="EMBL" id="QQP89000.1"/>
    </source>
</evidence>
<gene>
    <name evidence="7" type="ORF">IGS68_23825</name>
</gene>
<dbReference type="PROSITE" id="PS51892">
    <property type="entry name" value="SUBTILASE"/>
    <property type="match status" value="1"/>
</dbReference>
<keyword evidence="2" id="KW-0645">Protease</keyword>
<dbReference type="InterPro" id="IPR034073">
    <property type="entry name" value="Subtilisin_DY-like_dom"/>
</dbReference>
<dbReference type="PANTHER" id="PTHR43806">
    <property type="entry name" value="PEPTIDASE S8"/>
    <property type="match status" value="1"/>
</dbReference>
<evidence type="ECO:0000256" key="4">
    <source>
        <dbReference type="ARBA" id="ARBA00022825"/>
    </source>
</evidence>
<comment type="similarity">
    <text evidence="1 5">Belongs to the peptidase S8 family.</text>
</comment>